<feature type="region of interest" description="Disordered" evidence="1">
    <location>
        <begin position="21"/>
        <end position="47"/>
    </location>
</feature>
<proteinExistence type="predicted"/>
<gene>
    <name evidence="2" type="ORF">Vretifemale_12911</name>
</gene>
<keyword evidence="3" id="KW-1185">Reference proteome</keyword>
<accession>A0A8J4CN42</accession>
<dbReference type="EMBL" id="BNCP01000029">
    <property type="protein sequence ID" value="GIL84219.1"/>
    <property type="molecule type" value="Genomic_DNA"/>
</dbReference>
<feature type="non-terminal residue" evidence="2">
    <location>
        <position position="380"/>
    </location>
</feature>
<evidence type="ECO:0000313" key="3">
    <source>
        <dbReference type="Proteomes" id="UP000747110"/>
    </source>
</evidence>
<comment type="caution">
    <text evidence="2">The sequence shown here is derived from an EMBL/GenBank/DDBJ whole genome shotgun (WGS) entry which is preliminary data.</text>
</comment>
<dbReference type="Proteomes" id="UP000747110">
    <property type="component" value="Unassembled WGS sequence"/>
</dbReference>
<evidence type="ECO:0000256" key="1">
    <source>
        <dbReference type="SAM" id="MobiDB-lite"/>
    </source>
</evidence>
<sequence length="380" mass="38636">DSGGDGGYMGLAVDLRRNGRLHHRDQKQLAGSGSSSGNSSSSSSGSNALRNPLISSGFFGNGVWCLHIPSPSAPVLDVASSSSAAATTRNHDAADTAVSICTICGVGRMRRRPTHVVKMSASAAATTTAFPRNDSGGGGGGGGGLRFDPHFVGAPPCAGEYDGGGGGGGGFCPLCCLRFGAAAVRSCLKELREHPAGVEQVLRTAASQLSAPLSSQITMMADVCHQQDAMLTSWQMPYWDLDFGFGASADGCRKFRNQPVQVQSLLTPSPPWSAAVMAAAPPGRASVSAIGATDSSALGADKPTACAGLLDAPGSDWRRACTGTAVAVPTRADHVLENHASACMQAAAGLNLFILVPEGAAAALRCSPVLRELVPGAMFQ</sequence>
<name>A0A8J4CN42_9CHLO</name>
<evidence type="ECO:0000313" key="2">
    <source>
        <dbReference type="EMBL" id="GIL84219.1"/>
    </source>
</evidence>
<reference evidence="2" key="1">
    <citation type="journal article" date="2021" name="Proc. Natl. Acad. Sci. U.S.A.">
        <title>Three genomes in the algal genus Volvox reveal the fate of a haploid sex-determining region after a transition to homothallism.</title>
        <authorList>
            <person name="Yamamoto K."/>
            <person name="Hamaji T."/>
            <person name="Kawai-Toyooka H."/>
            <person name="Matsuzaki R."/>
            <person name="Takahashi F."/>
            <person name="Nishimura Y."/>
            <person name="Kawachi M."/>
            <person name="Noguchi H."/>
            <person name="Minakuchi Y."/>
            <person name="Umen J.G."/>
            <person name="Toyoda A."/>
            <person name="Nozaki H."/>
        </authorList>
    </citation>
    <scope>NUCLEOTIDE SEQUENCE</scope>
    <source>
        <strain evidence="2">NIES-3786</strain>
    </source>
</reference>
<protein>
    <submittedName>
        <fullName evidence="2">Uncharacterized protein</fullName>
    </submittedName>
</protein>
<dbReference type="OrthoDB" id="552066at2759"/>
<dbReference type="AlphaFoldDB" id="A0A8J4CN42"/>
<feature type="compositionally biased region" description="Low complexity" evidence="1">
    <location>
        <begin position="31"/>
        <end position="47"/>
    </location>
</feature>
<organism evidence="2 3">
    <name type="scientific">Volvox reticuliferus</name>
    <dbReference type="NCBI Taxonomy" id="1737510"/>
    <lineage>
        <taxon>Eukaryota</taxon>
        <taxon>Viridiplantae</taxon>
        <taxon>Chlorophyta</taxon>
        <taxon>core chlorophytes</taxon>
        <taxon>Chlorophyceae</taxon>
        <taxon>CS clade</taxon>
        <taxon>Chlamydomonadales</taxon>
        <taxon>Volvocaceae</taxon>
        <taxon>Volvox</taxon>
    </lineage>
</organism>